<name>A0A6J7K4N9_9ZZZZ</name>
<dbReference type="AlphaFoldDB" id="A0A6J7K4N9"/>
<dbReference type="Gene3D" id="2.60.120.10">
    <property type="entry name" value="Jelly Rolls"/>
    <property type="match status" value="1"/>
</dbReference>
<evidence type="ECO:0000313" key="2">
    <source>
        <dbReference type="EMBL" id="CAB4993334.1"/>
    </source>
</evidence>
<gene>
    <name evidence="1" type="ORF">UFOPK3773_01367</name>
    <name evidence="2" type="ORF">UFOPK3992_00187</name>
</gene>
<accession>A0A6J7K4N9</accession>
<sequence length="175" mass="18737">MAGPTNVSGAVEAASYTTVFGSLADYTKGGVELINDDPRHYAFSNVFEVASTSKPWELVAVGKNMEYVLEVVRAEGTSEWRTASHDQFALCMDGSVEIEFRTLASTVAEGDEGSRAITGEPGERMGRVVLSHGHQGLLPRGAAYRMSAASASVVLIQTIAGPDTKFRWSEICQTS</sequence>
<dbReference type="EMBL" id="CAFBNF010000161">
    <property type="protein sequence ID" value="CAB4950287.1"/>
    <property type="molecule type" value="Genomic_DNA"/>
</dbReference>
<reference evidence="1" key="1">
    <citation type="submission" date="2020-05" db="EMBL/GenBank/DDBJ databases">
        <authorList>
            <person name="Chiriac C."/>
            <person name="Salcher M."/>
            <person name="Ghai R."/>
            <person name="Kavagutti S V."/>
        </authorList>
    </citation>
    <scope>NUCLEOTIDE SEQUENCE</scope>
</reference>
<protein>
    <submittedName>
        <fullName evidence="1">Unannotated protein</fullName>
    </submittedName>
</protein>
<organism evidence="1">
    <name type="scientific">freshwater metagenome</name>
    <dbReference type="NCBI Taxonomy" id="449393"/>
    <lineage>
        <taxon>unclassified sequences</taxon>
        <taxon>metagenomes</taxon>
        <taxon>ecological metagenomes</taxon>
    </lineage>
</organism>
<dbReference type="InterPro" id="IPR014710">
    <property type="entry name" value="RmlC-like_jellyroll"/>
</dbReference>
<dbReference type="EMBL" id="CAFBOZ010000015">
    <property type="protein sequence ID" value="CAB4993334.1"/>
    <property type="molecule type" value="Genomic_DNA"/>
</dbReference>
<proteinExistence type="predicted"/>
<evidence type="ECO:0000313" key="1">
    <source>
        <dbReference type="EMBL" id="CAB4950287.1"/>
    </source>
</evidence>